<dbReference type="SUPFAM" id="SSF51679">
    <property type="entry name" value="Bacterial luciferase-like"/>
    <property type="match status" value="1"/>
</dbReference>
<evidence type="ECO:0000313" key="5">
    <source>
        <dbReference type="EMBL" id="KLN36555.1"/>
    </source>
</evidence>
<gene>
    <name evidence="5" type="ORF">FB00_01510</name>
</gene>
<dbReference type="Proteomes" id="UP000035265">
    <property type="component" value="Unassembled WGS sequence"/>
</dbReference>
<feature type="compositionally biased region" description="Low complexity" evidence="3">
    <location>
        <begin position="46"/>
        <end position="64"/>
    </location>
</feature>
<evidence type="ECO:0000256" key="1">
    <source>
        <dbReference type="ARBA" id="ARBA00023002"/>
    </source>
</evidence>
<dbReference type="Pfam" id="PF00296">
    <property type="entry name" value="Bac_luciferase"/>
    <property type="match status" value="1"/>
</dbReference>
<evidence type="ECO:0000313" key="6">
    <source>
        <dbReference type="Proteomes" id="UP000035265"/>
    </source>
</evidence>
<dbReference type="InterPro" id="IPR050766">
    <property type="entry name" value="Bact_Lucif_Oxidored"/>
</dbReference>
<dbReference type="GO" id="GO:0016705">
    <property type="term" value="F:oxidoreductase activity, acting on paired donors, with incorporation or reduction of molecular oxygen"/>
    <property type="evidence" value="ECO:0007669"/>
    <property type="project" value="InterPro"/>
</dbReference>
<dbReference type="PANTHER" id="PTHR30137">
    <property type="entry name" value="LUCIFERASE-LIKE MONOOXYGENASE"/>
    <property type="match status" value="1"/>
</dbReference>
<feature type="compositionally biased region" description="Basic and acidic residues" evidence="3">
    <location>
        <begin position="12"/>
        <end position="30"/>
    </location>
</feature>
<proteinExistence type="predicted"/>
<keyword evidence="2" id="KW-0503">Monooxygenase</keyword>
<dbReference type="STRING" id="264251.FB00_01510"/>
<dbReference type="NCBIfam" id="TIGR03858">
    <property type="entry name" value="LLM_2I7G"/>
    <property type="match status" value="1"/>
</dbReference>
<keyword evidence="1" id="KW-0560">Oxidoreductase</keyword>
<dbReference type="InterPro" id="IPR011251">
    <property type="entry name" value="Luciferase-like_dom"/>
</dbReference>
<dbReference type="EMBL" id="JNBQ01000001">
    <property type="protein sequence ID" value="KLN36555.1"/>
    <property type="molecule type" value="Genomic_DNA"/>
</dbReference>
<sequence>MPRPRVAAGPDGSRKKDGPGTVETAHDRAAGESTGPPTVDRPQEQTMTDDTTSPTAPDRTPADPAAVELGLDTFGDVTAGPDGALLSGARTIRDVVEEAVLADQVGVDFFGVGEHHRADFAISAPEVVLAGIATRTSRIRLGSAVTVLSSDDPVRVFERFSTLDALSGGRAEVILGRGSFIESFPLFGYDLSDYEVLFEEKLDLFVHLLDEGPVTWSGTTRAGLADQEVWPKTESGRLRTWVGVGGSPESVVRTARHGLGLMLAIIGGEPERFRPYVDLYHRAVEELGNPVLPVGVHSPGHVAETDEQAQEEVYEHFAAMNNRIGRERGWPAYHRGRFAHDVRDGSLYVGSPETVARKIARTVRLLGAGRFDLKYSTGTLPHSAMLRSIELYGTQVIPRVRELLAEG</sequence>
<dbReference type="GO" id="GO:0005829">
    <property type="term" value="C:cytosol"/>
    <property type="evidence" value="ECO:0007669"/>
    <property type="project" value="TreeGrafter"/>
</dbReference>
<dbReference type="InterPro" id="IPR036661">
    <property type="entry name" value="Luciferase-like_sf"/>
</dbReference>
<reference evidence="5 6" key="1">
    <citation type="submission" date="2014-05" db="EMBL/GenBank/DDBJ databases">
        <title>Cellulosimicrobium funkei U11 genome.</title>
        <authorList>
            <person name="Hu C."/>
            <person name="Gong Y."/>
            <person name="Wan W."/>
            <person name="Jiang M."/>
        </authorList>
    </citation>
    <scope>NUCLEOTIDE SEQUENCE [LARGE SCALE GENOMIC DNA]</scope>
    <source>
        <strain evidence="5 6">U11</strain>
    </source>
</reference>
<dbReference type="CDD" id="cd00347">
    <property type="entry name" value="Flavin_utilizing_monoxygenases"/>
    <property type="match status" value="1"/>
</dbReference>
<comment type="caution">
    <text evidence="5">The sequence shown here is derived from an EMBL/GenBank/DDBJ whole genome shotgun (WGS) entry which is preliminary data.</text>
</comment>
<protein>
    <submittedName>
        <fullName evidence="5">Luciferase</fullName>
    </submittedName>
</protein>
<name>A0A0H2KSM3_9MICO</name>
<organism evidence="5 6">
    <name type="scientific">Cellulosimicrobium funkei</name>
    <dbReference type="NCBI Taxonomy" id="264251"/>
    <lineage>
        <taxon>Bacteria</taxon>
        <taxon>Bacillati</taxon>
        <taxon>Actinomycetota</taxon>
        <taxon>Actinomycetes</taxon>
        <taxon>Micrococcales</taxon>
        <taxon>Promicromonosporaceae</taxon>
        <taxon>Cellulosimicrobium</taxon>
    </lineage>
</organism>
<dbReference type="GO" id="GO:0004497">
    <property type="term" value="F:monooxygenase activity"/>
    <property type="evidence" value="ECO:0007669"/>
    <property type="project" value="UniProtKB-KW"/>
</dbReference>
<evidence type="ECO:0000259" key="4">
    <source>
        <dbReference type="Pfam" id="PF00296"/>
    </source>
</evidence>
<evidence type="ECO:0000256" key="2">
    <source>
        <dbReference type="ARBA" id="ARBA00023033"/>
    </source>
</evidence>
<feature type="domain" description="Luciferase-like" evidence="4">
    <location>
        <begin position="82"/>
        <end position="365"/>
    </location>
</feature>
<dbReference type="PATRIC" id="fig|264251.5.peg.312"/>
<dbReference type="InterPro" id="IPR022290">
    <property type="entry name" value="LLM_Atu2307-like"/>
</dbReference>
<dbReference type="PANTHER" id="PTHR30137:SF8">
    <property type="entry name" value="BLR5498 PROTEIN"/>
    <property type="match status" value="1"/>
</dbReference>
<feature type="region of interest" description="Disordered" evidence="3">
    <location>
        <begin position="1"/>
        <end position="64"/>
    </location>
</feature>
<dbReference type="AlphaFoldDB" id="A0A0H2KSM3"/>
<evidence type="ECO:0000256" key="3">
    <source>
        <dbReference type="SAM" id="MobiDB-lite"/>
    </source>
</evidence>
<keyword evidence="6" id="KW-1185">Reference proteome</keyword>
<accession>A0A0H2KSM3</accession>
<dbReference type="Gene3D" id="3.20.20.30">
    <property type="entry name" value="Luciferase-like domain"/>
    <property type="match status" value="1"/>
</dbReference>